<dbReference type="InterPro" id="IPR000182">
    <property type="entry name" value="GNAT_dom"/>
</dbReference>
<dbReference type="CDD" id="cd04301">
    <property type="entry name" value="NAT_SF"/>
    <property type="match status" value="1"/>
</dbReference>
<protein>
    <submittedName>
        <fullName evidence="2">GNAT superfamily N-acetyltransferase</fullName>
    </submittedName>
</protein>
<proteinExistence type="predicted"/>
<dbReference type="Pfam" id="PF00583">
    <property type="entry name" value="Acetyltransf_1"/>
    <property type="match status" value="1"/>
</dbReference>
<keyword evidence="2" id="KW-0808">Transferase</keyword>
<keyword evidence="3" id="KW-1185">Reference proteome</keyword>
<dbReference type="PROSITE" id="PS51186">
    <property type="entry name" value="GNAT"/>
    <property type="match status" value="1"/>
</dbReference>
<gene>
    <name evidence="2" type="ORF">FHR92_004285</name>
</gene>
<dbReference type="Gene3D" id="3.40.630.30">
    <property type="match status" value="1"/>
</dbReference>
<dbReference type="AlphaFoldDB" id="A0A7W3SX16"/>
<sequence length="153" mass="17703">MLNNDQVRLIQEHELQGLLHLYKYLQPDDSELNPADVQIISLWREMLDDPKMKIIVLEQDGQIVSSCVLVLVNNLTRAGRPYAIIENVVTHELYRRRGYGAQVIKEAIHIAEQSNCYKVMLMTSSKREETLRFYEECGLEKGKKTGFIKYFGG</sequence>
<dbReference type="InterPro" id="IPR039143">
    <property type="entry name" value="GNPNAT1-like"/>
</dbReference>
<dbReference type="InterPro" id="IPR016181">
    <property type="entry name" value="Acyl_CoA_acyltransferase"/>
</dbReference>
<dbReference type="PANTHER" id="PTHR13355:SF15">
    <property type="entry name" value="GCN5-RELATED N-ACETYLTRANSFERASE 3, CHLOROPLASTIC"/>
    <property type="match status" value="1"/>
</dbReference>
<dbReference type="PANTHER" id="PTHR13355">
    <property type="entry name" value="GLUCOSAMINE 6-PHOSPHATE N-ACETYLTRANSFERASE"/>
    <property type="match status" value="1"/>
</dbReference>
<dbReference type="Proteomes" id="UP000567067">
    <property type="component" value="Unassembled WGS sequence"/>
</dbReference>
<feature type="domain" description="N-acetyltransferase" evidence="1">
    <location>
        <begin position="5"/>
        <end position="153"/>
    </location>
</feature>
<dbReference type="GO" id="GO:0008080">
    <property type="term" value="F:N-acetyltransferase activity"/>
    <property type="evidence" value="ECO:0007669"/>
    <property type="project" value="TreeGrafter"/>
</dbReference>
<accession>A0A7W3SX16</accession>
<evidence type="ECO:0000259" key="1">
    <source>
        <dbReference type="PROSITE" id="PS51186"/>
    </source>
</evidence>
<evidence type="ECO:0000313" key="3">
    <source>
        <dbReference type="Proteomes" id="UP000567067"/>
    </source>
</evidence>
<evidence type="ECO:0000313" key="2">
    <source>
        <dbReference type="EMBL" id="MBA9087792.1"/>
    </source>
</evidence>
<dbReference type="RefSeq" id="WP_182538959.1">
    <property type="nucleotide sequence ID" value="NZ_JACJIP010000036.1"/>
</dbReference>
<reference evidence="2 3" key="1">
    <citation type="submission" date="2020-08" db="EMBL/GenBank/DDBJ databases">
        <title>Genomic Encyclopedia of Type Strains, Phase III (KMG-III): the genomes of soil and plant-associated and newly described type strains.</title>
        <authorList>
            <person name="Whitman W."/>
        </authorList>
    </citation>
    <scope>NUCLEOTIDE SEQUENCE [LARGE SCALE GENOMIC DNA]</scope>
    <source>
        <strain evidence="2 3">CECT 8693</strain>
    </source>
</reference>
<organism evidence="2 3">
    <name type="scientific">Fontibacillus solani</name>
    <dbReference type="NCBI Taxonomy" id="1572857"/>
    <lineage>
        <taxon>Bacteria</taxon>
        <taxon>Bacillati</taxon>
        <taxon>Bacillota</taxon>
        <taxon>Bacilli</taxon>
        <taxon>Bacillales</taxon>
        <taxon>Paenibacillaceae</taxon>
        <taxon>Fontibacillus</taxon>
    </lineage>
</organism>
<name>A0A7W3SX16_9BACL</name>
<comment type="caution">
    <text evidence="2">The sequence shown here is derived from an EMBL/GenBank/DDBJ whole genome shotgun (WGS) entry which is preliminary data.</text>
</comment>
<dbReference type="EMBL" id="JACJIP010000036">
    <property type="protein sequence ID" value="MBA9087792.1"/>
    <property type="molecule type" value="Genomic_DNA"/>
</dbReference>
<dbReference type="SUPFAM" id="SSF55729">
    <property type="entry name" value="Acyl-CoA N-acyltransferases (Nat)"/>
    <property type="match status" value="1"/>
</dbReference>